<gene>
    <name evidence="1" type="ORF">TSTA_126960</name>
</gene>
<dbReference type="PhylomeDB" id="B8MCT6"/>
<organism evidence="1 2">
    <name type="scientific">Talaromyces stipitatus (strain ATCC 10500 / CBS 375.48 / QM 6759 / NRRL 1006)</name>
    <name type="common">Penicillium stipitatum</name>
    <dbReference type="NCBI Taxonomy" id="441959"/>
    <lineage>
        <taxon>Eukaryota</taxon>
        <taxon>Fungi</taxon>
        <taxon>Dikarya</taxon>
        <taxon>Ascomycota</taxon>
        <taxon>Pezizomycotina</taxon>
        <taxon>Eurotiomycetes</taxon>
        <taxon>Eurotiomycetidae</taxon>
        <taxon>Eurotiales</taxon>
        <taxon>Trichocomaceae</taxon>
        <taxon>Talaromyces</taxon>
        <taxon>Talaromyces sect. Talaromyces</taxon>
    </lineage>
</organism>
<dbReference type="InParanoid" id="B8MCT6"/>
<accession>B8MCT6</accession>
<dbReference type="HOGENOM" id="CLU_1778706_0_0_1"/>
<dbReference type="RefSeq" id="XP_002482980.1">
    <property type="nucleotide sequence ID" value="XM_002482935.1"/>
</dbReference>
<name>B8MCT6_TALSN</name>
<dbReference type="GeneID" id="8099123"/>
<sequence length="146" mass="17143">MRAKLKPIVWSQDSHLSRKSVILCHYDVYIKRIKMCNQSSIRKSCTASHDTKPLSTEAMKENVWEYINPDPNWMVLESTPAKPTEPVAPKIDFSKTSEAQLLLQKYQIKSNTYKRQLSRYEKHQKCMKYICSYILDTVYIGHKPMI</sequence>
<evidence type="ECO:0000313" key="2">
    <source>
        <dbReference type="Proteomes" id="UP000001745"/>
    </source>
</evidence>
<protein>
    <submittedName>
        <fullName evidence="1">Uncharacterized protein</fullName>
    </submittedName>
</protein>
<evidence type="ECO:0000313" key="1">
    <source>
        <dbReference type="EMBL" id="EED18988.1"/>
    </source>
</evidence>
<dbReference type="VEuPathDB" id="FungiDB:TSTA_126960"/>
<dbReference type="Proteomes" id="UP000001745">
    <property type="component" value="Unassembled WGS sequence"/>
</dbReference>
<keyword evidence="2" id="KW-1185">Reference proteome</keyword>
<proteinExistence type="predicted"/>
<dbReference type="EMBL" id="EQ962655">
    <property type="protein sequence ID" value="EED18988.1"/>
    <property type="molecule type" value="Genomic_DNA"/>
</dbReference>
<reference evidence="2" key="1">
    <citation type="journal article" date="2015" name="Genome Announc.">
        <title>Genome sequence of the AIDS-associated pathogen Penicillium marneffei (ATCC18224) and its near taxonomic relative Talaromyces stipitatus (ATCC10500).</title>
        <authorList>
            <person name="Nierman W.C."/>
            <person name="Fedorova-Abrams N.D."/>
            <person name="Andrianopoulos A."/>
        </authorList>
    </citation>
    <scope>NUCLEOTIDE SEQUENCE [LARGE SCALE GENOMIC DNA]</scope>
    <source>
        <strain evidence="2">ATCC 10500 / CBS 375.48 / QM 6759 / NRRL 1006</strain>
    </source>
</reference>
<dbReference type="AlphaFoldDB" id="B8MCT6"/>